<dbReference type="InterPro" id="IPR001314">
    <property type="entry name" value="Peptidase_S1A"/>
</dbReference>
<dbReference type="PRINTS" id="PR00722">
    <property type="entry name" value="CHYMOTRYPSIN"/>
</dbReference>
<keyword evidence="9" id="KW-0812">Transmembrane</keyword>
<feature type="domain" description="Peptidase S1" evidence="8">
    <location>
        <begin position="87"/>
        <end position="327"/>
    </location>
</feature>
<gene>
    <name evidence="9" type="ORF">HJG63_019590</name>
</gene>
<dbReference type="InterPro" id="IPR009003">
    <property type="entry name" value="Peptidase_S1_PA"/>
</dbReference>
<keyword evidence="9" id="KW-0472">Membrane</keyword>
<dbReference type="GO" id="GO:0004252">
    <property type="term" value="F:serine-type endopeptidase activity"/>
    <property type="evidence" value="ECO:0007669"/>
    <property type="project" value="InterPro"/>
</dbReference>
<evidence type="ECO:0000313" key="10">
    <source>
        <dbReference type="Proteomes" id="UP000593571"/>
    </source>
</evidence>
<dbReference type="InterPro" id="IPR033116">
    <property type="entry name" value="TRYPSIN_SER"/>
</dbReference>
<proteinExistence type="predicted"/>
<feature type="signal peptide" evidence="7">
    <location>
        <begin position="1"/>
        <end position="20"/>
    </location>
</feature>
<dbReference type="EMBL" id="JACASE010000002">
    <property type="protein sequence ID" value="KAF6498262.1"/>
    <property type="molecule type" value="Genomic_DNA"/>
</dbReference>
<dbReference type="PROSITE" id="PS00135">
    <property type="entry name" value="TRYPSIN_SER"/>
    <property type="match status" value="1"/>
</dbReference>
<evidence type="ECO:0000259" key="8">
    <source>
        <dbReference type="PROSITE" id="PS50240"/>
    </source>
</evidence>
<dbReference type="OrthoDB" id="6339452at2759"/>
<dbReference type="CDD" id="cd00190">
    <property type="entry name" value="Tryp_SPc"/>
    <property type="match status" value="1"/>
</dbReference>
<organism evidence="9 10">
    <name type="scientific">Rousettus aegyptiacus</name>
    <name type="common">Egyptian fruit bat</name>
    <name type="synonym">Pteropus aegyptiacus</name>
    <dbReference type="NCBI Taxonomy" id="9407"/>
    <lineage>
        <taxon>Eukaryota</taxon>
        <taxon>Metazoa</taxon>
        <taxon>Chordata</taxon>
        <taxon>Craniata</taxon>
        <taxon>Vertebrata</taxon>
        <taxon>Euteleostomi</taxon>
        <taxon>Mammalia</taxon>
        <taxon>Eutheria</taxon>
        <taxon>Laurasiatheria</taxon>
        <taxon>Chiroptera</taxon>
        <taxon>Yinpterochiroptera</taxon>
        <taxon>Pteropodoidea</taxon>
        <taxon>Pteropodidae</taxon>
        <taxon>Rousettinae</taxon>
        <taxon>Rousettus</taxon>
    </lineage>
</organism>
<dbReference type="Proteomes" id="UP000593571">
    <property type="component" value="Unassembled WGS sequence"/>
</dbReference>
<accession>A0A7J8JQ80</accession>
<dbReference type="InterPro" id="IPR018114">
    <property type="entry name" value="TRYPSIN_HIS"/>
</dbReference>
<evidence type="ECO:0000256" key="6">
    <source>
        <dbReference type="SAM" id="MobiDB-lite"/>
    </source>
</evidence>
<keyword evidence="2 5" id="KW-0378">Hydrolase</keyword>
<reference evidence="9 10" key="1">
    <citation type="journal article" date="2020" name="Nature">
        <title>Six reference-quality genomes reveal evolution of bat adaptations.</title>
        <authorList>
            <person name="Jebb D."/>
            <person name="Huang Z."/>
            <person name="Pippel M."/>
            <person name="Hughes G.M."/>
            <person name="Lavrichenko K."/>
            <person name="Devanna P."/>
            <person name="Winkler S."/>
            <person name="Jermiin L.S."/>
            <person name="Skirmuntt E.C."/>
            <person name="Katzourakis A."/>
            <person name="Burkitt-Gray L."/>
            <person name="Ray D.A."/>
            <person name="Sullivan K.A.M."/>
            <person name="Roscito J.G."/>
            <person name="Kirilenko B.M."/>
            <person name="Davalos L.M."/>
            <person name="Corthals A.P."/>
            <person name="Power M.L."/>
            <person name="Jones G."/>
            <person name="Ransome R.D."/>
            <person name="Dechmann D.K.N."/>
            <person name="Locatelli A.G."/>
            <person name="Puechmaille S.J."/>
            <person name="Fedrigo O."/>
            <person name="Jarvis E.D."/>
            <person name="Hiller M."/>
            <person name="Vernes S.C."/>
            <person name="Myers E.W."/>
            <person name="Teeling E.C."/>
        </authorList>
    </citation>
    <scope>NUCLEOTIDE SEQUENCE [LARGE SCALE GENOMIC DNA]</scope>
    <source>
        <strain evidence="9">MRouAeg1</strain>
        <tissue evidence="9">Muscle</tissue>
    </source>
</reference>
<feature type="region of interest" description="Disordered" evidence="6">
    <location>
        <begin position="29"/>
        <end position="63"/>
    </location>
</feature>
<comment type="caution">
    <text evidence="9">The sequence shown here is derived from an EMBL/GenBank/DDBJ whole genome shotgun (WGS) entry which is preliminary data.</text>
</comment>
<keyword evidence="7" id="KW-0732">Signal</keyword>
<evidence type="ECO:0000256" key="1">
    <source>
        <dbReference type="ARBA" id="ARBA00022670"/>
    </source>
</evidence>
<evidence type="ECO:0000256" key="2">
    <source>
        <dbReference type="ARBA" id="ARBA00022801"/>
    </source>
</evidence>
<dbReference type="FunFam" id="2.40.10.10:FF:000003">
    <property type="entry name" value="Transmembrane serine protease 3"/>
    <property type="match status" value="1"/>
</dbReference>
<evidence type="ECO:0000313" key="9">
    <source>
        <dbReference type="EMBL" id="KAF6498262.1"/>
    </source>
</evidence>
<sequence length="357" mass="39842">MELVLLSAVLLFVESPLLHSERYFLSEGSRHGPPWGQASGLRWPEAVRGRPRQQKGRQAQEKEGLEAEGSVYCGIAPLADGLKRPRIIGGTDAQIGAWPWIVSLQIQYGKILAHVCGGSLVRDRWVLTAAHCTKDSRDPLMWRAVLGTNNIHGRHPPTKIIKVKAIIIHPDFDLESFVNDVALFHLKKKVRYNDYIQPICLPFDVFQNLDQNTKCFISGWGRTKEEGNVTNILQEAEVHYISRKICNSEMGYGDIIPQTSFCAGDEDGIFDTCRGDSGGPLMCYLPEHKRFFAMGITSYGYGCGRKNFPGVYSGPSFYKTWLTDHLYNTRNNGIFNTNILLGQVLIALGSTVVLATP</sequence>
<dbReference type="Gene3D" id="2.40.10.10">
    <property type="entry name" value="Trypsin-like serine proteases"/>
    <property type="match status" value="1"/>
</dbReference>
<protein>
    <submittedName>
        <fullName evidence="9">Transmembrane serine protease 12</fullName>
    </submittedName>
</protein>
<dbReference type="PROSITE" id="PS50240">
    <property type="entry name" value="TRYPSIN_DOM"/>
    <property type="match status" value="1"/>
</dbReference>
<dbReference type="PANTHER" id="PTHR24252:SF21">
    <property type="entry name" value="TRANSMEMBRANE SERINE PROTEASE 12"/>
    <property type="match status" value="1"/>
</dbReference>
<evidence type="ECO:0000256" key="4">
    <source>
        <dbReference type="ARBA" id="ARBA00023157"/>
    </source>
</evidence>
<evidence type="ECO:0000256" key="7">
    <source>
        <dbReference type="SAM" id="SignalP"/>
    </source>
</evidence>
<dbReference type="SUPFAM" id="SSF50494">
    <property type="entry name" value="Trypsin-like serine proteases"/>
    <property type="match status" value="1"/>
</dbReference>
<evidence type="ECO:0000256" key="3">
    <source>
        <dbReference type="ARBA" id="ARBA00022825"/>
    </source>
</evidence>
<feature type="chain" id="PRO_5029765442" evidence="7">
    <location>
        <begin position="21"/>
        <end position="357"/>
    </location>
</feature>
<dbReference type="GO" id="GO:0006508">
    <property type="term" value="P:proteolysis"/>
    <property type="evidence" value="ECO:0007669"/>
    <property type="project" value="UniProtKB-KW"/>
</dbReference>
<keyword evidence="10" id="KW-1185">Reference proteome</keyword>
<dbReference type="PROSITE" id="PS00134">
    <property type="entry name" value="TRYPSIN_HIS"/>
    <property type="match status" value="1"/>
</dbReference>
<dbReference type="InterPro" id="IPR001254">
    <property type="entry name" value="Trypsin_dom"/>
</dbReference>
<dbReference type="SMART" id="SM00020">
    <property type="entry name" value="Tryp_SPc"/>
    <property type="match status" value="1"/>
</dbReference>
<keyword evidence="3 5" id="KW-0720">Serine protease</keyword>
<dbReference type="AlphaFoldDB" id="A0A7J8JQ80"/>
<name>A0A7J8JQ80_ROUAE</name>
<evidence type="ECO:0000256" key="5">
    <source>
        <dbReference type="RuleBase" id="RU363034"/>
    </source>
</evidence>
<dbReference type="InterPro" id="IPR043504">
    <property type="entry name" value="Peptidase_S1_PA_chymotrypsin"/>
</dbReference>
<keyword evidence="4" id="KW-1015">Disulfide bond</keyword>
<dbReference type="Pfam" id="PF00089">
    <property type="entry name" value="Trypsin"/>
    <property type="match status" value="1"/>
</dbReference>
<keyword evidence="1 5" id="KW-0645">Protease</keyword>
<dbReference type="PANTHER" id="PTHR24252">
    <property type="entry name" value="ACROSIN-RELATED"/>
    <property type="match status" value="1"/>
</dbReference>